<dbReference type="AlphaFoldDB" id="K6YZM9"/>
<dbReference type="InterPro" id="IPR013740">
    <property type="entry name" value="Redoxin"/>
</dbReference>
<dbReference type="Pfam" id="PF08534">
    <property type="entry name" value="Redoxin"/>
    <property type="match status" value="1"/>
</dbReference>
<feature type="signal peptide" evidence="1">
    <location>
        <begin position="1"/>
        <end position="22"/>
    </location>
</feature>
<dbReference type="InterPro" id="IPR036249">
    <property type="entry name" value="Thioredoxin-like_sf"/>
</dbReference>
<sequence>MRTKSHILIYISLFFAASIANASTAKEFTLADFHSSKQLVSLQDFKGKVVYLDFWASWCKPCRTSFGWMNAMQTKYAAQGFEIVSINLDQDKSLISTFLESYPANFRILLDPEGKVAADYELVGMPSSYLIDKHGNVRKTHTGFFIQNKSKYEQEIISLLSE</sequence>
<feature type="domain" description="Thioredoxin" evidence="2">
    <location>
        <begin position="19"/>
        <end position="161"/>
    </location>
</feature>
<gene>
    <name evidence="3" type="primary">resA</name>
    <name evidence="3" type="ORF">GPAL_2534</name>
</gene>
<evidence type="ECO:0000313" key="4">
    <source>
        <dbReference type="Proteomes" id="UP000006251"/>
    </source>
</evidence>
<dbReference type="GO" id="GO:0016491">
    <property type="term" value="F:oxidoreductase activity"/>
    <property type="evidence" value="ECO:0007669"/>
    <property type="project" value="InterPro"/>
</dbReference>
<accession>K6YZM9</accession>
<evidence type="ECO:0000256" key="1">
    <source>
        <dbReference type="SAM" id="SignalP"/>
    </source>
</evidence>
<dbReference type="CDD" id="cd02966">
    <property type="entry name" value="TlpA_like_family"/>
    <property type="match status" value="1"/>
</dbReference>
<reference evidence="4" key="1">
    <citation type="journal article" date="2014" name="Environ. Microbiol.">
        <title>Comparative genomics of the marine bacterial genus Glaciecola reveals the high degree of genomic diversity and genomic characteristic for cold adaptation.</title>
        <authorList>
            <person name="Qin Q.L."/>
            <person name="Xie B.B."/>
            <person name="Yu Y."/>
            <person name="Shu Y.L."/>
            <person name="Rong J.C."/>
            <person name="Zhang Y.J."/>
            <person name="Zhao D.L."/>
            <person name="Chen X.L."/>
            <person name="Zhang X.Y."/>
            <person name="Chen B."/>
            <person name="Zhou B.C."/>
            <person name="Zhang Y.Z."/>
        </authorList>
    </citation>
    <scope>NUCLEOTIDE SEQUENCE [LARGE SCALE GENOMIC DNA]</scope>
    <source>
        <strain evidence="4">ACAM 615</strain>
    </source>
</reference>
<dbReference type="PANTHER" id="PTHR42852">
    <property type="entry name" value="THIOL:DISULFIDE INTERCHANGE PROTEIN DSBE"/>
    <property type="match status" value="1"/>
</dbReference>
<dbReference type="InterPro" id="IPR013766">
    <property type="entry name" value="Thioredoxin_domain"/>
</dbReference>
<dbReference type="Proteomes" id="UP000006251">
    <property type="component" value="Unassembled WGS sequence"/>
</dbReference>
<dbReference type="RefSeq" id="WP_006012226.1">
    <property type="nucleotide sequence ID" value="NZ_AUAV01000011.1"/>
</dbReference>
<organism evidence="3 4">
    <name type="scientific">Brumicola pallidula DSM 14239 = ACAM 615</name>
    <dbReference type="NCBI Taxonomy" id="1121922"/>
    <lineage>
        <taxon>Bacteria</taxon>
        <taxon>Pseudomonadati</taxon>
        <taxon>Pseudomonadota</taxon>
        <taxon>Gammaproteobacteria</taxon>
        <taxon>Alteromonadales</taxon>
        <taxon>Alteromonadaceae</taxon>
        <taxon>Brumicola</taxon>
    </lineage>
</organism>
<comment type="caution">
    <text evidence="3">The sequence shown here is derived from an EMBL/GenBank/DDBJ whole genome shotgun (WGS) entry which is preliminary data.</text>
</comment>
<dbReference type="PANTHER" id="PTHR42852:SF18">
    <property type="entry name" value="CHROMOSOME UNDETERMINED SCAFFOLD_47, WHOLE GENOME SHOTGUN SEQUENCE"/>
    <property type="match status" value="1"/>
</dbReference>
<dbReference type="InterPro" id="IPR050553">
    <property type="entry name" value="Thioredoxin_ResA/DsbE_sf"/>
</dbReference>
<dbReference type="EMBL" id="BAEQ01000045">
    <property type="protein sequence ID" value="GAC29391.1"/>
    <property type="molecule type" value="Genomic_DNA"/>
</dbReference>
<keyword evidence="4" id="KW-1185">Reference proteome</keyword>
<dbReference type="Gene3D" id="3.40.30.10">
    <property type="entry name" value="Glutaredoxin"/>
    <property type="match status" value="1"/>
</dbReference>
<feature type="chain" id="PRO_5003897923" evidence="1">
    <location>
        <begin position="23"/>
        <end position="162"/>
    </location>
</feature>
<dbReference type="OrthoDB" id="9799347at2"/>
<keyword evidence="1" id="KW-0732">Signal</keyword>
<protein>
    <submittedName>
        <fullName evidence="3">Thiol-disulfide oxidoreductase resA</fullName>
    </submittedName>
</protein>
<proteinExistence type="predicted"/>
<dbReference type="STRING" id="1121922.GCA_000428905_02254"/>
<dbReference type="SUPFAM" id="SSF52833">
    <property type="entry name" value="Thioredoxin-like"/>
    <property type="match status" value="1"/>
</dbReference>
<evidence type="ECO:0000313" key="3">
    <source>
        <dbReference type="EMBL" id="GAC29391.1"/>
    </source>
</evidence>
<dbReference type="PROSITE" id="PS51352">
    <property type="entry name" value="THIOREDOXIN_2"/>
    <property type="match status" value="1"/>
</dbReference>
<name>K6YZM9_9ALTE</name>
<evidence type="ECO:0000259" key="2">
    <source>
        <dbReference type="PROSITE" id="PS51352"/>
    </source>
</evidence>